<dbReference type="PANTHER" id="PTHR10210">
    <property type="entry name" value="RIBOSE-PHOSPHATE DIPHOSPHOKINASE FAMILY MEMBER"/>
    <property type="match status" value="1"/>
</dbReference>
<sequence>MVRNIVVLGGNSHPQLTENVCQILGVPASNRILGKFSGGESRCEIKDSVRGKDVYIIQSGSGNVNDNLIDLCIMISACKTGSAKRVTAVVPLFPYSRQPDWPYNKAGAPLSQISGSSKDYTFESVPPTPRPGGPKSAGLPNGVNNLTEKLSKTALANEGATNGANGTNGVFSTPRRSDTISSSASEARGHHAENSTSSQRNAYTTHDYENQSNISAFQPKPGYKQWIAQAGTLVADLLTCAGADHIITMDLHDPQYQGFFDIPVDNLYGKALLQNYIQSQIPNHHTAVIVSPDAGGAKRATLIADSLKTDFALIHKVIPQNSDFAAFENSCLATKERRPIRFTEHRNASMMLVGDVSNRICILVDDIVDTGNTITRAAKLLKKEGATQVYALVTHGVFSGDAIARINASAIDKMLVTNSVPQNEHRRLCPKLEILDISAVFAEAIRRVHHGESISVLFQHN</sequence>
<feature type="region of interest" description="Disordered" evidence="11">
    <location>
        <begin position="115"/>
        <end position="202"/>
    </location>
</feature>
<dbReference type="GO" id="GO:0016301">
    <property type="term" value="F:kinase activity"/>
    <property type="evidence" value="ECO:0007669"/>
    <property type="project" value="UniProtKB-KW"/>
</dbReference>
<dbReference type="FunFam" id="3.40.50.2020:FF:000063">
    <property type="entry name" value="Phosphoribosylpyrophosphate synthetase"/>
    <property type="match status" value="1"/>
</dbReference>
<evidence type="ECO:0000256" key="2">
    <source>
        <dbReference type="ARBA" id="ARBA00013247"/>
    </source>
</evidence>
<evidence type="ECO:0000256" key="9">
    <source>
        <dbReference type="ARBA" id="ARBA00022842"/>
    </source>
</evidence>
<gene>
    <name evidence="13" type="ORF">FPCIR_6899</name>
</gene>
<accession>A0A8H5LF21</accession>
<dbReference type="EC" id="2.7.6.1" evidence="2"/>
<dbReference type="AlphaFoldDB" id="A0A8H5LF21"/>
<organism evidence="13 14">
    <name type="scientific">Fusarium pseudocircinatum</name>
    <dbReference type="NCBI Taxonomy" id="56676"/>
    <lineage>
        <taxon>Eukaryota</taxon>
        <taxon>Fungi</taxon>
        <taxon>Dikarya</taxon>
        <taxon>Ascomycota</taxon>
        <taxon>Pezizomycotina</taxon>
        <taxon>Sordariomycetes</taxon>
        <taxon>Hypocreomycetidae</taxon>
        <taxon>Hypocreales</taxon>
        <taxon>Nectriaceae</taxon>
        <taxon>Fusarium</taxon>
        <taxon>Fusarium fujikuroi species complex</taxon>
    </lineage>
</organism>
<evidence type="ECO:0000259" key="12">
    <source>
        <dbReference type="Pfam" id="PF13793"/>
    </source>
</evidence>
<dbReference type="GO" id="GO:0006164">
    <property type="term" value="P:purine nucleotide biosynthetic process"/>
    <property type="evidence" value="ECO:0007669"/>
    <property type="project" value="TreeGrafter"/>
</dbReference>
<dbReference type="SUPFAM" id="SSF53271">
    <property type="entry name" value="PRTase-like"/>
    <property type="match status" value="2"/>
</dbReference>
<dbReference type="InterPro" id="IPR005946">
    <property type="entry name" value="Rib-P_diPkinase"/>
</dbReference>
<comment type="catalytic activity">
    <reaction evidence="10">
        <text>D-ribose 5-phosphate + ATP = 5-phospho-alpha-D-ribose 1-diphosphate + AMP + H(+)</text>
        <dbReference type="Rhea" id="RHEA:15609"/>
        <dbReference type="ChEBI" id="CHEBI:15378"/>
        <dbReference type="ChEBI" id="CHEBI:30616"/>
        <dbReference type="ChEBI" id="CHEBI:58017"/>
        <dbReference type="ChEBI" id="CHEBI:78346"/>
        <dbReference type="ChEBI" id="CHEBI:456215"/>
        <dbReference type="EC" id="2.7.6.1"/>
    </reaction>
</comment>
<dbReference type="GO" id="GO:0004749">
    <property type="term" value="F:ribose phosphate diphosphokinase activity"/>
    <property type="evidence" value="ECO:0007669"/>
    <property type="project" value="UniProtKB-EC"/>
</dbReference>
<dbReference type="GO" id="GO:0006015">
    <property type="term" value="P:5-phosphoribose 1-diphosphate biosynthetic process"/>
    <property type="evidence" value="ECO:0007669"/>
    <property type="project" value="TreeGrafter"/>
</dbReference>
<dbReference type="EMBL" id="JAAOAS010000156">
    <property type="protein sequence ID" value="KAF5589265.1"/>
    <property type="molecule type" value="Genomic_DNA"/>
</dbReference>
<keyword evidence="14" id="KW-1185">Reference proteome</keyword>
<dbReference type="NCBIfam" id="TIGR01251">
    <property type="entry name" value="ribP_PPkin"/>
    <property type="match status" value="1"/>
</dbReference>
<keyword evidence="7 13" id="KW-0418">Kinase</keyword>
<feature type="compositionally biased region" description="Low complexity" evidence="11">
    <location>
        <begin position="153"/>
        <end position="169"/>
    </location>
</feature>
<feature type="domain" description="Ribose-phosphate pyrophosphokinase N-terminal" evidence="12">
    <location>
        <begin position="6"/>
        <end position="98"/>
    </location>
</feature>
<evidence type="ECO:0000313" key="13">
    <source>
        <dbReference type="EMBL" id="KAF5589265.1"/>
    </source>
</evidence>
<dbReference type="OrthoDB" id="413572at2759"/>
<dbReference type="FunFam" id="3.40.50.2020:FF:000056">
    <property type="entry name" value="Ribose-phosphate pyrophosphokinase II"/>
    <property type="match status" value="1"/>
</dbReference>
<dbReference type="CDD" id="cd06223">
    <property type="entry name" value="PRTases_typeI"/>
    <property type="match status" value="1"/>
</dbReference>
<evidence type="ECO:0000256" key="5">
    <source>
        <dbReference type="ARBA" id="ARBA00022727"/>
    </source>
</evidence>
<dbReference type="Proteomes" id="UP000546213">
    <property type="component" value="Unassembled WGS sequence"/>
</dbReference>
<dbReference type="InterPro" id="IPR029099">
    <property type="entry name" value="Pribosyltran_N"/>
</dbReference>
<dbReference type="Pfam" id="PF13793">
    <property type="entry name" value="Pribosyltran_N"/>
    <property type="match status" value="1"/>
</dbReference>
<reference evidence="13 14" key="1">
    <citation type="submission" date="2020-05" db="EMBL/GenBank/DDBJ databases">
        <title>Identification and distribution of gene clusters putatively required for synthesis of sphingolipid metabolism inhibitors in phylogenetically diverse species of the filamentous fungus Fusarium.</title>
        <authorList>
            <person name="Kim H.-S."/>
            <person name="Busman M."/>
            <person name="Brown D.W."/>
            <person name="Divon H."/>
            <person name="Uhlig S."/>
            <person name="Proctor R.H."/>
        </authorList>
    </citation>
    <scope>NUCLEOTIDE SEQUENCE [LARGE SCALE GENOMIC DNA]</scope>
    <source>
        <strain evidence="13 14">NRRL 36939</strain>
    </source>
</reference>
<keyword evidence="8" id="KW-0067">ATP-binding</keyword>
<keyword evidence="3" id="KW-0808">Transferase</keyword>
<dbReference type="Gene3D" id="3.40.50.2020">
    <property type="match status" value="3"/>
</dbReference>
<comment type="caution">
    <text evidence="13">The sequence shown here is derived from an EMBL/GenBank/DDBJ whole genome shotgun (WGS) entry which is preliminary data.</text>
</comment>
<evidence type="ECO:0000256" key="1">
    <source>
        <dbReference type="ARBA" id="ARBA00006478"/>
    </source>
</evidence>
<evidence type="ECO:0000256" key="4">
    <source>
        <dbReference type="ARBA" id="ARBA00022723"/>
    </source>
</evidence>
<dbReference type="GO" id="GO:0000287">
    <property type="term" value="F:magnesium ion binding"/>
    <property type="evidence" value="ECO:0007669"/>
    <property type="project" value="InterPro"/>
</dbReference>
<dbReference type="FunFam" id="3.40.50.2020:FF:000005">
    <property type="entry name" value="Ribose-phosphate pyrophosphokinase 1"/>
    <property type="match status" value="1"/>
</dbReference>
<dbReference type="InterPro" id="IPR029057">
    <property type="entry name" value="PRTase-like"/>
</dbReference>
<dbReference type="InterPro" id="IPR000836">
    <property type="entry name" value="PRTase_dom"/>
</dbReference>
<evidence type="ECO:0000256" key="7">
    <source>
        <dbReference type="ARBA" id="ARBA00022777"/>
    </source>
</evidence>
<dbReference type="PANTHER" id="PTHR10210:SF36">
    <property type="entry name" value="RIBOSE-PHOSPHATE PYROPHOSPHOKINASE 5"/>
    <property type="match status" value="1"/>
</dbReference>
<dbReference type="GO" id="GO:0005737">
    <property type="term" value="C:cytoplasm"/>
    <property type="evidence" value="ECO:0007669"/>
    <property type="project" value="TreeGrafter"/>
</dbReference>
<dbReference type="GO" id="GO:0002189">
    <property type="term" value="C:ribose phosphate diphosphokinase complex"/>
    <property type="evidence" value="ECO:0007669"/>
    <property type="project" value="UniProtKB-ARBA"/>
</dbReference>
<evidence type="ECO:0000256" key="11">
    <source>
        <dbReference type="SAM" id="MobiDB-lite"/>
    </source>
</evidence>
<dbReference type="GO" id="GO:0005524">
    <property type="term" value="F:ATP binding"/>
    <property type="evidence" value="ECO:0007669"/>
    <property type="project" value="UniProtKB-KW"/>
</dbReference>
<evidence type="ECO:0000313" key="14">
    <source>
        <dbReference type="Proteomes" id="UP000546213"/>
    </source>
</evidence>
<protein>
    <recommendedName>
        <fullName evidence="2">ribose-phosphate diphosphokinase</fullName>
        <ecNumber evidence="2">2.7.6.1</ecNumber>
    </recommendedName>
</protein>
<keyword evidence="6" id="KW-0547">Nucleotide-binding</keyword>
<evidence type="ECO:0000256" key="3">
    <source>
        <dbReference type="ARBA" id="ARBA00022679"/>
    </source>
</evidence>
<dbReference type="Pfam" id="PF14572">
    <property type="entry name" value="Pribosyl_synth"/>
    <property type="match status" value="1"/>
</dbReference>
<name>A0A8H5LF21_9HYPO</name>
<evidence type="ECO:0000256" key="6">
    <source>
        <dbReference type="ARBA" id="ARBA00022741"/>
    </source>
</evidence>
<keyword evidence="9" id="KW-0460">Magnesium</keyword>
<evidence type="ECO:0000256" key="10">
    <source>
        <dbReference type="ARBA" id="ARBA00049535"/>
    </source>
</evidence>
<dbReference type="SMART" id="SM01400">
    <property type="entry name" value="Pribosyltran_N"/>
    <property type="match status" value="1"/>
</dbReference>
<evidence type="ECO:0000256" key="8">
    <source>
        <dbReference type="ARBA" id="ARBA00022840"/>
    </source>
</evidence>
<keyword evidence="5" id="KW-0545">Nucleotide biosynthesis</keyword>
<proteinExistence type="inferred from homology"/>
<comment type="similarity">
    <text evidence="1">Belongs to the ribose-phosphate pyrophosphokinase family.</text>
</comment>
<keyword evidence="4" id="KW-0479">Metal-binding</keyword>